<gene>
    <name evidence="2" type="ORF">ElyMa_006634300</name>
</gene>
<feature type="region of interest" description="Disordered" evidence="1">
    <location>
        <begin position="860"/>
        <end position="889"/>
    </location>
</feature>
<keyword evidence="3" id="KW-1185">Reference proteome</keyword>
<feature type="compositionally biased region" description="Acidic residues" evidence="1">
    <location>
        <begin position="456"/>
        <end position="466"/>
    </location>
</feature>
<feature type="region of interest" description="Disordered" evidence="1">
    <location>
        <begin position="382"/>
        <end position="403"/>
    </location>
</feature>
<feature type="compositionally biased region" description="Basic and acidic residues" evidence="1">
    <location>
        <begin position="85"/>
        <end position="116"/>
    </location>
</feature>
<reference evidence="2 3" key="1">
    <citation type="journal article" date="2021" name="Elife">
        <title>Chloroplast acquisition without the gene transfer in kleptoplastic sea slugs, Plakobranchus ocellatus.</title>
        <authorList>
            <person name="Maeda T."/>
            <person name="Takahashi S."/>
            <person name="Yoshida T."/>
            <person name="Shimamura S."/>
            <person name="Takaki Y."/>
            <person name="Nagai Y."/>
            <person name="Toyoda A."/>
            <person name="Suzuki Y."/>
            <person name="Arimoto A."/>
            <person name="Ishii H."/>
            <person name="Satoh N."/>
            <person name="Nishiyama T."/>
            <person name="Hasebe M."/>
            <person name="Maruyama T."/>
            <person name="Minagawa J."/>
            <person name="Obokata J."/>
            <person name="Shigenobu S."/>
        </authorList>
    </citation>
    <scope>NUCLEOTIDE SEQUENCE [LARGE SCALE GENOMIC DNA]</scope>
</reference>
<evidence type="ECO:0000313" key="2">
    <source>
        <dbReference type="EMBL" id="GFS09925.1"/>
    </source>
</evidence>
<organism evidence="2 3">
    <name type="scientific">Elysia marginata</name>
    <dbReference type="NCBI Taxonomy" id="1093978"/>
    <lineage>
        <taxon>Eukaryota</taxon>
        <taxon>Metazoa</taxon>
        <taxon>Spiralia</taxon>
        <taxon>Lophotrochozoa</taxon>
        <taxon>Mollusca</taxon>
        <taxon>Gastropoda</taxon>
        <taxon>Heterobranchia</taxon>
        <taxon>Euthyneura</taxon>
        <taxon>Panpulmonata</taxon>
        <taxon>Sacoglossa</taxon>
        <taxon>Placobranchoidea</taxon>
        <taxon>Plakobranchidae</taxon>
        <taxon>Elysia</taxon>
    </lineage>
</organism>
<feature type="compositionally biased region" description="Basic residues" evidence="1">
    <location>
        <begin position="259"/>
        <end position="271"/>
    </location>
</feature>
<protein>
    <submittedName>
        <fullName evidence="2">Uncharacterized protein</fullName>
    </submittedName>
</protein>
<feature type="compositionally biased region" description="Basic and acidic residues" evidence="1">
    <location>
        <begin position="860"/>
        <end position="873"/>
    </location>
</feature>
<name>A0AAV4IJI7_9GAST</name>
<dbReference type="EMBL" id="BMAT01013309">
    <property type="protein sequence ID" value="GFS09925.1"/>
    <property type="molecule type" value="Genomic_DNA"/>
</dbReference>
<proteinExistence type="predicted"/>
<evidence type="ECO:0000313" key="3">
    <source>
        <dbReference type="Proteomes" id="UP000762676"/>
    </source>
</evidence>
<feature type="compositionally biased region" description="Basic and acidic residues" evidence="1">
    <location>
        <begin position="136"/>
        <end position="145"/>
    </location>
</feature>
<feature type="region of interest" description="Disordered" evidence="1">
    <location>
        <begin position="38"/>
        <end position="187"/>
    </location>
</feature>
<sequence>MSNTPQSPSAPQPETSQGTRPAILDDLRNSTAYLELTPTRKAANTFKYTGLGWKRAGMIETQHKRHDFRKRDDKRDKKDKKRRKDKDERKRRGRRGRDESREERRRRRGERDESRDSKRRRKEEKRRHKDEKRKREREEYRRQQDGEMPSESQAEEHSTKQSLRPKSSDYSLAETEVTDIREGSDTSLKTWTQIGIPAVTSKVSSSEHGSWYASITKTKSREDGLAETEAMYDRYLRRGSEQDVTDTSRGAKSSEKISKKVKLRKTQKALKPRSSDLSLTETEKSDPETIIVTGSLVEPSDRLLLGKSKGWKSKIALRKHKKPLARKSSDGSLAGSEASDKSDPKTLIITGSDMDLADASRKSTTSWWRSWFASRTPEGIKLMKPSKRKRPDGSYADTDSDNSDPITIIITDSDMALADTSHKGTTSWWRSWFGPTKTITSSKRKRRGISLSDPSTWDDDDDDDPETVVITGSDLDVASTARIARSSGWKPGAARGRRRKPLRRKWSDASLTESQASDRSDPDTIVITGSDLDAADASRIVKSSAWKSRKAPRRAKISSLRIKSYPSTVFKQGSSKRKTTDGTGSLAEVEAADSGETLLITGSASDLSVTETSRRFPTTSRPRVVFASSKLKQPSGRGRADLTDTAESQTLLISDSELDVSAPYQPWISRGTLEIFTSTPSSADEELTAEEVERLERKSKLKRRIDRRDYSKDGPVDQAVSKKTKVFDFLAKHGQWAWNSTVGKALNPVRAFLVAPFEGEKPEIFTRDIGFHPDSDSEETFKEPEVQVLPRKGIPKYTAKWEIQEDTACVAIPCPPCGGLYHQGPTCERLASSCPPYGSQLQSGVSPCEKLAPEKHLKKDLHCKAETSPDKPKRPLGAGRWQHEASTDRNFRSPVITDYQSCPIKSSRPINFYSSQPWRRAFH</sequence>
<feature type="compositionally biased region" description="Polar residues" evidence="1">
    <location>
        <begin position="160"/>
        <end position="170"/>
    </location>
</feature>
<evidence type="ECO:0000256" key="1">
    <source>
        <dbReference type="SAM" id="MobiDB-lite"/>
    </source>
</evidence>
<feature type="region of interest" description="Disordered" evidence="1">
    <location>
        <begin position="320"/>
        <end position="347"/>
    </location>
</feature>
<comment type="caution">
    <text evidence="2">The sequence shown here is derived from an EMBL/GenBank/DDBJ whole genome shotgun (WGS) entry which is preliminary data.</text>
</comment>
<feature type="compositionally biased region" description="Basic residues" evidence="1">
    <location>
        <begin position="495"/>
        <end position="504"/>
    </location>
</feature>
<feature type="region of interest" description="Disordered" evidence="1">
    <location>
        <begin position="486"/>
        <end position="524"/>
    </location>
</feature>
<feature type="region of interest" description="Disordered" evidence="1">
    <location>
        <begin position="237"/>
        <end position="289"/>
    </location>
</feature>
<feature type="compositionally biased region" description="Basic residues" evidence="1">
    <location>
        <begin position="117"/>
        <end position="135"/>
    </location>
</feature>
<feature type="compositionally biased region" description="Polar residues" evidence="1">
    <location>
        <begin position="1"/>
        <end position="19"/>
    </location>
</feature>
<feature type="region of interest" description="Disordered" evidence="1">
    <location>
        <begin position="443"/>
        <end position="466"/>
    </location>
</feature>
<dbReference type="Proteomes" id="UP000762676">
    <property type="component" value="Unassembled WGS sequence"/>
</dbReference>
<dbReference type="AlphaFoldDB" id="A0AAV4IJI7"/>
<feature type="region of interest" description="Disordered" evidence="1">
    <location>
        <begin position="1"/>
        <end position="26"/>
    </location>
</feature>
<accession>A0AAV4IJI7</accession>